<evidence type="ECO:0000313" key="2">
    <source>
        <dbReference type="EMBL" id="OGY24268.1"/>
    </source>
</evidence>
<dbReference type="AlphaFoldDB" id="A0A1G1W9A0"/>
<name>A0A1G1W9A0_9BACT</name>
<evidence type="ECO:0000313" key="3">
    <source>
        <dbReference type="Proteomes" id="UP000176631"/>
    </source>
</evidence>
<protein>
    <submittedName>
        <fullName evidence="2">Uncharacterized protein</fullName>
    </submittedName>
</protein>
<organism evidence="2 3">
    <name type="scientific">Candidatus Woykebacteria bacterium RBG_13_40_15</name>
    <dbReference type="NCBI Taxonomy" id="1802593"/>
    <lineage>
        <taxon>Bacteria</taxon>
        <taxon>Candidatus Woykeibacteriota</taxon>
    </lineage>
</organism>
<keyword evidence="1" id="KW-0812">Transmembrane</keyword>
<proteinExistence type="predicted"/>
<evidence type="ECO:0000256" key="1">
    <source>
        <dbReference type="SAM" id="Phobius"/>
    </source>
</evidence>
<dbReference type="Proteomes" id="UP000176631">
    <property type="component" value="Unassembled WGS sequence"/>
</dbReference>
<accession>A0A1G1W9A0</accession>
<dbReference type="EMBL" id="MHCP01000014">
    <property type="protein sequence ID" value="OGY24268.1"/>
    <property type="molecule type" value="Genomic_DNA"/>
</dbReference>
<feature type="transmembrane region" description="Helical" evidence="1">
    <location>
        <begin position="12"/>
        <end position="36"/>
    </location>
</feature>
<comment type="caution">
    <text evidence="2">The sequence shown here is derived from an EMBL/GenBank/DDBJ whole genome shotgun (WGS) entry which is preliminary data.</text>
</comment>
<gene>
    <name evidence="2" type="ORF">A2172_00150</name>
</gene>
<reference evidence="2 3" key="1">
    <citation type="journal article" date="2016" name="Nat. Commun.">
        <title>Thousands of microbial genomes shed light on interconnected biogeochemical processes in an aquifer system.</title>
        <authorList>
            <person name="Anantharaman K."/>
            <person name="Brown C.T."/>
            <person name="Hug L.A."/>
            <person name="Sharon I."/>
            <person name="Castelle C.J."/>
            <person name="Probst A.J."/>
            <person name="Thomas B.C."/>
            <person name="Singh A."/>
            <person name="Wilkins M.J."/>
            <person name="Karaoz U."/>
            <person name="Brodie E.L."/>
            <person name="Williams K.H."/>
            <person name="Hubbard S.S."/>
            <person name="Banfield J.F."/>
        </authorList>
    </citation>
    <scope>NUCLEOTIDE SEQUENCE [LARGE SCALE GENOMIC DNA]</scope>
</reference>
<sequence>MQISISITKLSVIKSIAFVIVGLIILSIGVVASFYLPTDISNNIRSRVPFSSKSGYRQTEIYGQIKSSNRCKMFNDGSCTELVELYGSTDLKATKLEVTTEKPRKRFELIPKMARKDVKAKNFYYTIEMEVSTEDIDYTGNYGAAFPTVTIKTTMEDGTVLDEILTIPVWRNAYFPPYE</sequence>
<keyword evidence="1" id="KW-1133">Transmembrane helix</keyword>
<keyword evidence="1" id="KW-0472">Membrane</keyword>